<protein>
    <submittedName>
        <fullName evidence="1">Uncharacterized protein</fullName>
    </submittedName>
</protein>
<name>A0A821GPL8_9BILA</name>
<dbReference type="EMBL" id="CAJOBP010032043">
    <property type="protein sequence ID" value="CAF4673978.1"/>
    <property type="molecule type" value="Genomic_DNA"/>
</dbReference>
<organism evidence="1 2">
    <name type="scientific">Rotaria socialis</name>
    <dbReference type="NCBI Taxonomy" id="392032"/>
    <lineage>
        <taxon>Eukaryota</taxon>
        <taxon>Metazoa</taxon>
        <taxon>Spiralia</taxon>
        <taxon>Gnathifera</taxon>
        <taxon>Rotifera</taxon>
        <taxon>Eurotatoria</taxon>
        <taxon>Bdelloidea</taxon>
        <taxon>Philodinida</taxon>
        <taxon>Philodinidae</taxon>
        <taxon>Rotaria</taxon>
    </lineage>
</organism>
<keyword evidence="2" id="KW-1185">Reference proteome</keyword>
<gene>
    <name evidence="1" type="ORF">UJA718_LOCUS34898</name>
</gene>
<sequence>VIEIFHEGRKEASSGFMTHTLIRSSSESSLKCNINNEKYDFNIKPPPRNDKSSIFYKNDLKRPAHLLID</sequence>
<dbReference type="AlphaFoldDB" id="A0A821GPL8"/>
<feature type="non-terminal residue" evidence="1">
    <location>
        <position position="1"/>
    </location>
</feature>
<reference evidence="1" key="1">
    <citation type="submission" date="2021-02" db="EMBL/GenBank/DDBJ databases">
        <authorList>
            <person name="Nowell W R."/>
        </authorList>
    </citation>
    <scope>NUCLEOTIDE SEQUENCE</scope>
</reference>
<evidence type="ECO:0000313" key="2">
    <source>
        <dbReference type="Proteomes" id="UP000663873"/>
    </source>
</evidence>
<evidence type="ECO:0000313" key="1">
    <source>
        <dbReference type="EMBL" id="CAF4673978.1"/>
    </source>
</evidence>
<dbReference type="Proteomes" id="UP000663873">
    <property type="component" value="Unassembled WGS sequence"/>
</dbReference>
<proteinExistence type="predicted"/>
<comment type="caution">
    <text evidence="1">The sequence shown here is derived from an EMBL/GenBank/DDBJ whole genome shotgun (WGS) entry which is preliminary data.</text>
</comment>
<accession>A0A821GPL8</accession>